<evidence type="ECO:0000313" key="7">
    <source>
        <dbReference type="EMBL" id="KAL3770639.1"/>
    </source>
</evidence>
<reference evidence="7 8" key="1">
    <citation type="submission" date="2024-10" db="EMBL/GenBank/DDBJ databases">
        <title>Updated reference genomes for cyclostephanoid diatoms.</title>
        <authorList>
            <person name="Roberts W.R."/>
            <person name="Alverson A.J."/>
        </authorList>
    </citation>
    <scope>NUCLEOTIDE SEQUENCE [LARGE SCALE GENOMIC DNA]</scope>
    <source>
        <strain evidence="7 8">AJA232-27</strain>
    </source>
</reference>
<keyword evidence="5" id="KW-0472">Membrane</keyword>
<accession>A0ABD3N4T6</accession>
<dbReference type="CDD" id="cd16448">
    <property type="entry name" value="RING-H2"/>
    <property type="match status" value="1"/>
</dbReference>
<evidence type="ECO:0000259" key="6">
    <source>
        <dbReference type="PROSITE" id="PS50089"/>
    </source>
</evidence>
<evidence type="ECO:0000256" key="5">
    <source>
        <dbReference type="SAM" id="Phobius"/>
    </source>
</evidence>
<keyword evidence="8" id="KW-1185">Reference proteome</keyword>
<evidence type="ECO:0000256" key="3">
    <source>
        <dbReference type="ARBA" id="ARBA00022833"/>
    </source>
</evidence>
<keyword evidence="5" id="KW-0812">Transmembrane</keyword>
<keyword evidence="2 4" id="KW-0863">Zinc-finger</keyword>
<feature type="domain" description="RING-type" evidence="6">
    <location>
        <begin position="218"/>
        <end position="263"/>
    </location>
</feature>
<gene>
    <name evidence="7" type="ORF">ACHAWU_004338</name>
</gene>
<evidence type="ECO:0000313" key="8">
    <source>
        <dbReference type="Proteomes" id="UP001530293"/>
    </source>
</evidence>
<name>A0ABD3N4T6_9STRA</name>
<dbReference type="EMBL" id="JALLBG020000038">
    <property type="protein sequence ID" value="KAL3770639.1"/>
    <property type="molecule type" value="Genomic_DNA"/>
</dbReference>
<dbReference type="PROSITE" id="PS50089">
    <property type="entry name" value="ZF_RING_2"/>
    <property type="match status" value="1"/>
</dbReference>
<keyword evidence="1" id="KW-0479">Metal-binding</keyword>
<dbReference type="GO" id="GO:0008270">
    <property type="term" value="F:zinc ion binding"/>
    <property type="evidence" value="ECO:0007669"/>
    <property type="project" value="UniProtKB-KW"/>
</dbReference>
<dbReference type="Gene3D" id="3.30.40.10">
    <property type="entry name" value="Zinc/RING finger domain, C3HC4 (zinc finger)"/>
    <property type="match status" value="1"/>
</dbReference>
<dbReference type="InterPro" id="IPR013083">
    <property type="entry name" value="Znf_RING/FYVE/PHD"/>
</dbReference>
<dbReference type="AlphaFoldDB" id="A0ABD3N4T6"/>
<feature type="transmembrane region" description="Helical" evidence="5">
    <location>
        <begin position="57"/>
        <end position="79"/>
    </location>
</feature>
<proteinExistence type="predicted"/>
<dbReference type="Pfam" id="PF13639">
    <property type="entry name" value="zf-RING_2"/>
    <property type="match status" value="1"/>
</dbReference>
<dbReference type="PANTHER" id="PTHR14155">
    <property type="entry name" value="RING FINGER DOMAIN-CONTAINING"/>
    <property type="match status" value="1"/>
</dbReference>
<keyword evidence="3" id="KW-0862">Zinc</keyword>
<dbReference type="Proteomes" id="UP001530293">
    <property type="component" value="Unassembled WGS sequence"/>
</dbReference>
<dbReference type="InterPro" id="IPR001841">
    <property type="entry name" value="Znf_RING"/>
</dbReference>
<evidence type="ECO:0000256" key="4">
    <source>
        <dbReference type="PROSITE-ProRule" id="PRU00175"/>
    </source>
</evidence>
<keyword evidence="5" id="KW-1133">Transmembrane helix</keyword>
<evidence type="ECO:0000256" key="2">
    <source>
        <dbReference type="ARBA" id="ARBA00022771"/>
    </source>
</evidence>
<dbReference type="InterPro" id="IPR053238">
    <property type="entry name" value="RING-H2_zinc_finger"/>
</dbReference>
<evidence type="ECO:0000256" key="1">
    <source>
        <dbReference type="ARBA" id="ARBA00022723"/>
    </source>
</evidence>
<dbReference type="SUPFAM" id="SSF57850">
    <property type="entry name" value="RING/U-box"/>
    <property type="match status" value="1"/>
</dbReference>
<comment type="caution">
    <text evidence="7">The sequence shown here is derived from an EMBL/GenBank/DDBJ whole genome shotgun (WGS) entry which is preliminary data.</text>
</comment>
<dbReference type="SMART" id="SM00184">
    <property type="entry name" value="RING"/>
    <property type="match status" value="1"/>
</dbReference>
<protein>
    <recommendedName>
        <fullName evidence="6">RING-type domain-containing protein</fullName>
    </recommendedName>
</protein>
<sequence>MLEEYDYYIGLDERELQHSAWGGSDHRQGQLQWRTNSTNPKGVNGTSAWTVAMVSRAYIETIMVLLLAILLYFAFICCFRWDRREMTKRDVDKSVITRRVLAHGQSRDFHNPITEVAGSKNNCCTSCFLVRCISKKQNMKQIHPAQSASEILEVYRTMSNTPTSNKPQLLCAQCDLETSREVSNDCPQATTSDDTGGSIDIALAEEGLGGLDNNQLTCPICIEPFRVGEQVTWSKIGQCRHVFHYDCILPWAVLGNYECPVCRAHFWSEQPRRCCLPPRKVEADRKEGRFCVRHGLVSP</sequence>
<organism evidence="7 8">
    <name type="scientific">Discostella pseudostelligera</name>
    <dbReference type="NCBI Taxonomy" id="259834"/>
    <lineage>
        <taxon>Eukaryota</taxon>
        <taxon>Sar</taxon>
        <taxon>Stramenopiles</taxon>
        <taxon>Ochrophyta</taxon>
        <taxon>Bacillariophyta</taxon>
        <taxon>Coscinodiscophyceae</taxon>
        <taxon>Thalassiosirophycidae</taxon>
        <taxon>Stephanodiscales</taxon>
        <taxon>Stephanodiscaceae</taxon>
        <taxon>Discostella</taxon>
    </lineage>
</organism>
<dbReference type="PANTHER" id="PTHR14155:SF627">
    <property type="entry name" value="OS06G0192800 PROTEIN"/>
    <property type="match status" value="1"/>
</dbReference>